<keyword evidence="2" id="KW-1185">Reference proteome</keyword>
<protein>
    <submittedName>
        <fullName evidence="1">Uncharacterized protein</fullName>
    </submittedName>
</protein>
<accession>A0A0B3Y9A7</accession>
<evidence type="ECO:0000313" key="1">
    <source>
        <dbReference type="EMBL" id="KHT54144.1"/>
    </source>
</evidence>
<gene>
    <name evidence="1" type="ORF">RJ41_06285</name>
</gene>
<dbReference type="EMBL" id="JWLW01000012">
    <property type="protein sequence ID" value="KHT54144.1"/>
    <property type="molecule type" value="Genomic_DNA"/>
</dbReference>
<evidence type="ECO:0000313" key="2">
    <source>
        <dbReference type="Proteomes" id="UP000031197"/>
    </source>
</evidence>
<proteinExistence type="predicted"/>
<reference evidence="1 2" key="1">
    <citation type="submission" date="2014-12" db="EMBL/GenBank/DDBJ databases">
        <title>Genome sequencing of Alteromonas marina AD001.</title>
        <authorList>
            <person name="Adrian T.G.S."/>
            <person name="Chan K.G."/>
        </authorList>
    </citation>
    <scope>NUCLEOTIDE SEQUENCE [LARGE SCALE GENOMIC DNA]</scope>
    <source>
        <strain evidence="1 2">AD001</strain>
    </source>
</reference>
<comment type="caution">
    <text evidence="1">The sequence shown here is derived from an EMBL/GenBank/DDBJ whole genome shotgun (WGS) entry which is preliminary data.</text>
</comment>
<dbReference type="Proteomes" id="UP000031197">
    <property type="component" value="Unassembled WGS sequence"/>
</dbReference>
<dbReference type="AlphaFoldDB" id="A0A0B3Y9A7"/>
<name>A0A0B3Y9A7_9ALTE</name>
<sequence length="68" mass="8119">MTKRTTINDAILIEDGQDLERIVKDKRAQWRANNAKARRRQRRYKKKLIAELPRIITDIHSTYPEDEA</sequence>
<dbReference type="RefSeq" id="WP_014977119.1">
    <property type="nucleotide sequence ID" value="NZ_JWLW01000012.1"/>
</dbReference>
<organism evidence="1 2">
    <name type="scientific">Alteromonas marina</name>
    <dbReference type="NCBI Taxonomy" id="203795"/>
    <lineage>
        <taxon>Bacteria</taxon>
        <taxon>Pseudomonadati</taxon>
        <taxon>Pseudomonadota</taxon>
        <taxon>Gammaproteobacteria</taxon>
        <taxon>Alteromonadales</taxon>
        <taxon>Alteromonadaceae</taxon>
        <taxon>Alteromonas/Salinimonas group</taxon>
        <taxon>Alteromonas</taxon>
    </lineage>
</organism>